<feature type="domain" description="TonB-dependent receptor plug" evidence="9">
    <location>
        <begin position="131"/>
        <end position="255"/>
    </location>
</feature>
<dbReference type="InterPro" id="IPR012910">
    <property type="entry name" value="Plug_dom"/>
</dbReference>
<keyword evidence="6 7" id="KW-0998">Cell outer membrane</keyword>
<dbReference type="NCBIfam" id="TIGR04057">
    <property type="entry name" value="SusC_RagA_signa"/>
    <property type="match status" value="1"/>
</dbReference>
<keyword evidence="3 7" id="KW-1134">Transmembrane beta strand</keyword>
<dbReference type="Gene3D" id="2.60.40.1120">
    <property type="entry name" value="Carboxypeptidase-like, regulatory domain"/>
    <property type="match status" value="1"/>
</dbReference>
<gene>
    <name evidence="10" type="ORF">TRIP_D260160</name>
</gene>
<name>A0A653A9I8_9BACT</name>
<dbReference type="Pfam" id="PF13715">
    <property type="entry name" value="CarbopepD_reg_2"/>
    <property type="match status" value="1"/>
</dbReference>
<dbReference type="Gene3D" id="2.40.170.20">
    <property type="entry name" value="TonB-dependent receptor, beta-barrel domain"/>
    <property type="match status" value="1"/>
</dbReference>
<organism evidence="10">
    <name type="scientific">uncultured Paludibacter sp</name>
    <dbReference type="NCBI Taxonomy" id="497635"/>
    <lineage>
        <taxon>Bacteria</taxon>
        <taxon>Pseudomonadati</taxon>
        <taxon>Bacteroidota</taxon>
        <taxon>Bacteroidia</taxon>
        <taxon>Bacteroidales</taxon>
        <taxon>Paludibacteraceae</taxon>
        <taxon>Paludibacter</taxon>
        <taxon>environmental samples</taxon>
    </lineage>
</organism>
<proteinExistence type="inferred from homology"/>
<feature type="chain" id="PRO_5025027558" description="TonB-dependent receptor plug domain-containing protein" evidence="8">
    <location>
        <begin position="23"/>
        <end position="1106"/>
    </location>
</feature>
<evidence type="ECO:0000313" key="10">
    <source>
        <dbReference type="EMBL" id="VBB44746.1"/>
    </source>
</evidence>
<evidence type="ECO:0000256" key="5">
    <source>
        <dbReference type="ARBA" id="ARBA00023136"/>
    </source>
</evidence>
<comment type="similarity">
    <text evidence="7">Belongs to the TonB-dependent receptor family.</text>
</comment>
<dbReference type="NCBIfam" id="TIGR04056">
    <property type="entry name" value="OMP_RagA_SusC"/>
    <property type="match status" value="1"/>
</dbReference>
<feature type="signal peptide" evidence="8">
    <location>
        <begin position="1"/>
        <end position="22"/>
    </location>
</feature>
<dbReference type="GO" id="GO:0009279">
    <property type="term" value="C:cell outer membrane"/>
    <property type="evidence" value="ECO:0007669"/>
    <property type="project" value="UniProtKB-SubCell"/>
</dbReference>
<dbReference type="InterPro" id="IPR037066">
    <property type="entry name" value="Plug_dom_sf"/>
</dbReference>
<sequence length="1106" mass="124747">MKSTIANLFLILMLLLPFNGIGQNTKDDNIIQGTVTSGTDGEPLIGVNVTEIDANNRIVNGAITDVNGHYVLKVKNPNGRISISYVGFIKQVKRITGRTVNIVLEETAGTIKDVEIVASKRQTQGGYSIPTREIGTAMQTIDSKEFEGLQVSSVDEALQGRIAGLDIVANSSDPGTGTSMRIRGVTSINGNNQPLIVVNGVPYEVQVDPNFDYANSNQEQYANMLSINPDDILEITVLKDAGAAAIWGSKGANGVLMITTKKGISGPTRVDYTYRYTRTVQPKGMNMLNGDDFSMLMKEAYFNRSQNKDDANIPEYSYLTTFPEYENFNNNTDWVKAVTQVGNVNDHYITISGGGDRANYRVSGGFMNQNGTIIGQKYSRVSSRANLDYKVSDRIKFTSEFSLTNENNDRSYTFNFNDGGVNEDKSILAIAYQKMPNVSIYAQDNQGNNTNAFYNILQSSTLNADQRELVNPVALALLAKNNYKSFRITPTFRLQYDLLNPEKQILRLSSYISFDINNGKTSQFLPQEALPYSWTKDYVNRADNTDTESLTIFSDNNIVWQPTFPSKDHSLMLYGSFQFSLGNSSGQGITAFDVPSGNATDASATAFLAGASSWYSSWRSLAYMVRGHYAFKGRYIFDGTYRIDGSTKFGDDNKYGQFPGMSLKYILSDEPFIKEKAKWLSMLAFRYAWGISGNQPDYEYLYYSRYQNYGSYIDMNAVRPANLRLDKLKWETTTSDNYGIDLGLFDDKYVFDINFYKKNTEDLLFKDYPTSGTSGFGVLTYKNAGTMYTDGWEVNFYANRFIKSKDFSVDFTFNLSNYRNVLTDLDQKLLDTYNSDFNYKNGSYLTRIQVGNSFGSIYGFKYKGVYTYDKYVEGSQEDAPVARDVNGKVIVDENGDPKYMYFSYGQSSQYRFRGGDAKYEDINHDGSIDELDIVYLGNSNPKLNGGFGPTFRWKDLSVKLFFNFRYGNKIINNARMYAENMYYDDNQSIAVNWRWRTDGDVTQIPRALHGMGYNWLGSDRYVEDGSFLRFKYLTFNYSVPSKFLKQYKLNKANLYLTFNNLFVFTKYTGVDPEVGYGVLKSDGGLSIDRSSTPRTKDFTLGLTIGL</sequence>
<protein>
    <recommendedName>
        <fullName evidence="9">TonB-dependent receptor plug domain-containing protein</fullName>
    </recommendedName>
</protein>
<keyword evidence="4 7" id="KW-0812">Transmembrane</keyword>
<dbReference type="InterPro" id="IPR036942">
    <property type="entry name" value="Beta-barrel_TonB_sf"/>
</dbReference>
<dbReference type="AlphaFoldDB" id="A0A653A9I8"/>
<dbReference type="PROSITE" id="PS52016">
    <property type="entry name" value="TONB_DEPENDENT_REC_3"/>
    <property type="match status" value="1"/>
</dbReference>
<dbReference type="SUPFAM" id="SSF49464">
    <property type="entry name" value="Carboxypeptidase regulatory domain-like"/>
    <property type="match status" value="1"/>
</dbReference>
<keyword evidence="2 7" id="KW-0813">Transport</keyword>
<accession>A0A653A9I8</accession>
<dbReference type="SUPFAM" id="SSF56935">
    <property type="entry name" value="Porins"/>
    <property type="match status" value="1"/>
</dbReference>
<reference evidence="10" key="1">
    <citation type="submission" date="2018-07" db="EMBL/GenBank/DDBJ databases">
        <authorList>
            <consortium name="Genoscope - CEA"/>
            <person name="William W."/>
        </authorList>
    </citation>
    <scope>NUCLEOTIDE SEQUENCE</scope>
    <source>
        <strain evidence="10">IK1</strain>
    </source>
</reference>
<dbReference type="InterPro" id="IPR023996">
    <property type="entry name" value="TonB-dep_OMP_SusC/RagA"/>
</dbReference>
<evidence type="ECO:0000256" key="7">
    <source>
        <dbReference type="PROSITE-ProRule" id="PRU01360"/>
    </source>
</evidence>
<dbReference type="InterPro" id="IPR039426">
    <property type="entry name" value="TonB-dep_rcpt-like"/>
</dbReference>
<keyword evidence="8" id="KW-0732">Signal</keyword>
<evidence type="ECO:0000256" key="1">
    <source>
        <dbReference type="ARBA" id="ARBA00004571"/>
    </source>
</evidence>
<dbReference type="EMBL" id="UPXZ01000019">
    <property type="protein sequence ID" value="VBB44746.1"/>
    <property type="molecule type" value="Genomic_DNA"/>
</dbReference>
<dbReference type="InterPro" id="IPR008969">
    <property type="entry name" value="CarboxyPept-like_regulatory"/>
</dbReference>
<comment type="subcellular location">
    <subcellularLocation>
        <location evidence="1 7">Cell outer membrane</location>
        <topology evidence="1 7">Multi-pass membrane protein</topology>
    </subcellularLocation>
</comment>
<keyword evidence="5 7" id="KW-0472">Membrane</keyword>
<evidence type="ECO:0000256" key="8">
    <source>
        <dbReference type="SAM" id="SignalP"/>
    </source>
</evidence>
<evidence type="ECO:0000259" key="9">
    <source>
        <dbReference type="Pfam" id="PF07715"/>
    </source>
</evidence>
<evidence type="ECO:0000256" key="3">
    <source>
        <dbReference type="ARBA" id="ARBA00022452"/>
    </source>
</evidence>
<evidence type="ECO:0000256" key="2">
    <source>
        <dbReference type="ARBA" id="ARBA00022448"/>
    </source>
</evidence>
<dbReference type="InterPro" id="IPR023997">
    <property type="entry name" value="TonB-dep_OMP_SusC/RagA_CS"/>
</dbReference>
<dbReference type="Gene3D" id="2.170.130.10">
    <property type="entry name" value="TonB-dependent receptor, plug domain"/>
    <property type="match status" value="1"/>
</dbReference>
<evidence type="ECO:0000256" key="6">
    <source>
        <dbReference type="ARBA" id="ARBA00023237"/>
    </source>
</evidence>
<evidence type="ECO:0000256" key="4">
    <source>
        <dbReference type="ARBA" id="ARBA00022692"/>
    </source>
</evidence>
<dbReference type="Pfam" id="PF07715">
    <property type="entry name" value="Plug"/>
    <property type="match status" value="1"/>
</dbReference>